<dbReference type="Pfam" id="PF12706">
    <property type="entry name" value="Lactamase_B_2"/>
    <property type="match status" value="1"/>
</dbReference>
<dbReference type="SUPFAM" id="SSF56281">
    <property type="entry name" value="Metallo-hydrolase/oxidoreductase"/>
    <property type="match status" value="1"/>
</dbReference>
<dbReference type="AlphaFoldDB" id="A0A2G6E946"/>
<dbReference type="EMBL" id="PDPS01000022">
    <property type="protein sequence ID" value="PID58610.1"/>
    <property type="molecule type" value="Genomic_DNA"/>
</dbReference>
<dbReference type="InterPro" id="IPR001279">
    <property type="entry name" value="Metallo-B-lactamas"/>
</dbReference>
<dbReference type="CDD" id="cd16279">
    <property type="entry name" value="metallo-hydrolase-like_MBL-fold"/>
    <property type="match status" value="1"/>
</dbReference>
<reference evidence="2 3" key="1">
    <citation type="submission" date="2017-10" db="EMBL/GenBank/DDBJ databases">
        <title>Novel microbial diversity and functional potential in the marine mammal oral microbiome.</title>
        <authorList>
            <person name="Dudek N.K."/>
            <person name="Sun C.L."/>
            <person name="Burstein D."/>
            <person name="Kantor R.S."/>
            <person name="Aliaga Goltsman D.S."/>
            <person name="Bik E.M."/>
            <person name="Thomas B.C."/>
            <person name="Banfield J.F."/>
            <person name="Relman D.A."/>
        </authorList>
    </citation>
    <scope>NUCLEOTIDE SEQUENCE [LARGE SCALE GENOMIC DNA]</scope>
    <source>
        <strain evidence="2">DOLZORAL124_49_17</strain>
    </source>
</reference>
<sequence>MQHTLCFLGTGTSSGVPILGCRCPTCVSDDPRDARLRTSAYLCMADGSRIVIDVGPDFRQQALRHRIEHLDGILITHSHHDHIGGLDELRQLNFLMKREIDIYGNALTLREIQTRFNYIFNTTQEGGGKPRLALHQSEPGQAFSLKGWTVHPLAVMHGALPISGFQIEGLSYITDASSLPADTLERIRYTPLLVVNALRYAPHPTHFHLDQTLDLIREVQPERAYLVHMTHDIKHADAQRFLPPHVAFACDNLELQF</sequence>
<comment type="caution">
    <text evidence="2">The sequence shown here is derived from an EMBL/GenBank/DDBJ whole genome shotgun (WGS) entry which is preliminary data.</text>
</comment>
<name>A0A2G6E946_9BACT</name>
<evidence type="ECO:0000313" key="2">
    <source>
        <dbReference type="EMBL" id="PID58610.1"/>
    </source>
</evidence>
<evidence type="ECO:0000313" key="3">
    <source>
        <dbReference type="Proteomes" id="UP000229740"/>
    </source>
</evidence>
<protein>
    <recommendedName>
        <fullName evidence="1">Metallo-beta-lactamase domain-containing protein</fullName>
    </recommendedName>
</protein>
<dbReference type="SMART" id="SM00849">
    <property type="entry name" value="Lactamase_B"/>
    <property type="match status" value="1"/>
</dbReference>
<dbReference type="PANTHER" id="PTHR42663:SF6">
    <property type="entry name" value="HYDROLASE C777.06C-RELATED"/>
    <property type="match status" value="1"/>
</dbReference>
<dbReference type="PANTHER" id="PTHR42663">
    <property type="entry name" value="HYDROLASE C777.06C-RELATED-RELATED"/>
    <property type="match status" value="1"/>
</dbReference>
<dbReference type="InterPro" id="IPR036866">
    <property type="entry name" value="RibonucZ/Hydroxyglut_hydro"/>
</dbReference>
<accession>A0A2G6E946</accession>
<feature type="domain" description="Metallo-beta-lactamase" evidence="1">
    <location>
        <begin position="37"/>
        <end position="231"/>
    </location>
</feature>
<evidence type="ECO:0000259" key="1">
    <source>
        <dbReference type="SMART" id="SM00849"/>
    </source>
</evidence>
<gene>
    <name evidence="2" type="ORF">CSB45_03440</name>
</gene>
<organism evidence="2 3">
    <name type="scientific">candidate division KSB3 bacterium</name>
    <dbReference type="NCBI Taxonomy" id="2044937"/>
    <lineage>
        <taxon>Bacteria</taxon>
        <taxon>candidate division KSB3</taxon>
    </lineage>
</organism>
<dbReference type="Gene3D" id="3.60.15.10">
    <property type="entry name" value="Ribonuclease Z/Hydroxyacylglutathione hydrolase-like"/>
    <property type="match status" value="1"/>
</dbReference>
<dbReference type="Proteomes" id="UP000229740">
    <property type="component" value="Unassembled WGS sequence"/>
</dbReference>
<proteinExistence type="predicted"/>